<dbReference type="PANTHER" id="PTHR48111:SF1">
    <property type="entry name" value="TWO-COMPONENT RESPONSE REGULATOR ORR33"/>
    <property type="match status" value="1"/>
</dbReference>
<feature type="domain" description="OmpR/PhoB-type" evidence="7">
    <location>
        <begin position="126"/>
        <end position="226"/>
    </location>
</feature>
<sequence length="236" mass="26218">MRVVVFADDPTEGRVISVAMREFGITAAAAPDLVTRMERWEEDPGDVIVLASNKEDLPLKELDTICQVTKAAPILVLHEPVPDTQECLLLEHGAALMLDRPVSLRLLSNYLKVFSRLAASVPSTILNEMALEHIVLDTSDRTVSVQGGNPMRLTQLEFRLLYLLMSNQEHVVPTESIAERVWGYHGDGDSTLVRGLVSRLRRKLEPRPDSPHFIENIPGLGYRFHAVPLAVTASSH</sequence>
<organism evidence="8">
    <name type="scientific">Caldilineaceae bacterium SB0662_bin_9</name>
    <dbReference type="NCBI Taxonomy" id="2605258"/>
    <lineage>
        <taxon>Bacteria</taxon>
        <taxon>Bacillati</taxon>
        <taxon>Chloroflexota</taxon>
        <taxon>Caldilineae</taxon>
        <taxon>Caldilineales</taxon>
        <taxon>Caldilineaceae</taxon>
    </lineage>
</organism>
<keyword evidence="4 6" id="KW-0238">DNA-binding</keyword>
<name>A0A6B1DTK1_9CHLR</name>
<dbReference type="GO" id="GO:0032993">
    <property type="term" value="C:protein-DNA complex"/>
    <property type="evidence" value="ECO:0007669"/>
    <property type="project" value="TreeGrafter"/>
</dbReference>
<accession>A0A6B1DTK1</accession>
<evidence type="ECO:0000256" key="1">
    <source>
        <dbReference type="ARBA" id="ARBA00022553"/>
    </source>
</evidence>
<keyword evidence="5" id="KW-0804">Transcription</keyword>
<gene>
    <name evidence="8" type="ORF">F4Y08_09645</name>
</gene>
<keyword evidence="2" id="KW-0902">Two-component regulatory system</keyword>
<dbReference type="AlphaFoldDB" id="A0A6B1DTK1"/>
<evidence type="ECO:0000259" key="7">
    <source>
        <dbReference type="PROSITE" id="PS51755"/>
    </source>
</evidence>
<dbReference type="GO" id="GO:0000976">
    <property type="term" value="F:transcription cis-regulatory region binding"/>
    <property type="evidence" value="ECO:0007669"/>
    <property type="project" value="TreeGrafter"/>
</dbReference>
<dbReference type="SUPFAM" id="SSF52172">
    <property type="entry name" value="CheY-like"/>
    <property type="match status" value="1"/>
</dbReference>
<dbReference type="SMART" id="SM00862">
    <property type="entry name" value="Trans_reg_C"/>
    <property type="match status" value="1"/>
</dbReference>
<evidence type="ECO:0000256" key="4">
    <source>
        <dbReference type="ARBA" id="ARBA00023125"/>
    </source>
</evidence>
<dbReference type="InterPro" id="IPR001867">
    <property type="entry name" value="OmpR/PhoB-type_DNA-bd"/>
</dbReference>
<dbReference type="GO" id="GO:0006355">
    <property type="term" value="P:regulation of DNA-templated transcription"/>
    <property type="evidence" value="ECO:0007669"/>
    <property type="project" value="InterPro"/>
</dbReference>
<evidence type="ECO:0000256" key="5">
    <source>
        <dbReference type="ARBA" id="ARBA00023163"/>
    </source>
</evidence>
<dbReference type="InterPro" id="IPR039420">
    <property type="entry name" value="WalR-like"/>
</dbReference>
<protein>
    <submittedName>
        <fullName evidence="8">Response regulator transcription factor</fullName>
    </submittedName>
</protein>
<proteinExistence type="predicted"/>
<keyword evidence="1" id="KW-0597">Phosphoprotein</keyword>
<comment type="caution">
    <text evidence="8">The sequence shown here is derived from an EMBL/GenBank/DDBJ whole genome shotgun (WGS) entry which is preliminary data.</text>
</comment>
<dbReference type="InterPro" id="IPR036388">
    <property type="entry name" value="WH-like_DNA-bd_sf"/>
</dbReference>
<evidence type="ECO:0000256" key="3">
    <source>
        <dbReference type="ARBA" id="ARBA00023015"/>
    </source>
</evidence>
<evidence type="ECO:0000256" key="2">
    <source>
        <dbReference type="ARBA" id="ARBA00023012"/>
    </source>
</evidence>
<reference evidence="8" key="1">
    <citation type="submission" date="2019-09" db="EMBL/GenBank/DDBJ databases">
        <title>Characterisation of the sponge microbiome using genome-centric metagenomics.</title>
        <authorList>
            <person name="Engelberts J.P."/>
            <person name="Robbins S.J."/>
            <person name="De Goeij J.M."/>
            <person name="Aranda M."/>
            <person name="Bell S.C."/>
            <person name="Webster N.S."/>
        </authorList>
    </citation>
    <scope>NUCLEOTIDE SEQUENCE</scope>
    <source>
        <strain evidence="8">SB0662_bin_9</strain>
    </source>
</reference>
<dbReference type="InterPro" id="IPR011006">
    <property type="entry name" value="CheY-like_superfamily"/>
</dbReference>
<dbReference type="Gene3D" id="1.10.10.10">
    <property type="entry name" value="Winged helix-like DNA-binding domain superfamily/Winged helix DNA-binding domain"/>
    <property type="match status" value="1"/>
</dbReference>
<dbReference type="Pfam" id="PF00486">
    <property type="entry name" value="Trans_reg_C"/>
    <property type="match status" value="1"/>
</dbReference>
<evidence type="ECO:0000256" key="6">
    <source>
        <dbReference type="PROSITE-ProRule" id="PRU01091"/>
    </source>
</evidence>
<dbReference type="PROSITE" id="PS51755">
    <property type="entry name" value="OMPR_PHOB"/>
    <property type="match status" value="1"/>
</dbReference>
<keyword evidence="3" id="KW-0805">Transcription regulation</keyword>
<dbReference type="GO" id="GO:0005829">
    <property type="term" value="C:cytosol"/>
    <property type="evidence" value="ECO:0007669"/>
    <property type="project" value="TreeGrafter"/>
</dbReference>
<dbReference type="EMBL" id="VXPY01000069">
    <property type="protein sequence ID" value="MYD90581.1"/>
    <property type="molecule type" value="Genomic_DNA"/>
</dbReference>
<dbReference type="CDD" id="cd00383">
    <property type="entry name" value="trans_reg_C"/>
    <property type="match status" value="1"/>
</dbReference>
<feature type="DNA-binding region" description="OmpR/PhoB-type" evidence="6">
    <location>
        <begin position="126"/>
        <end position="226"/>
    </location>
</feature>
<dbReference type="InterPro" id="IPR016032">
    <property type="entry name" value="Sig_transdc_resp-reg_C-effctor"/>
</dbReference>
<evidence type="ECO:0000313" key="8">
    <source>
        <dbReference type="EMBL" id="MYD90581.1"/>
    </source>
</evidence>
<dbReference type="GO" id="GO:0000156">
    <property type="term" value="F:phosphorelay response regulator activity"/>
    <property type="evidence" value="ECO:0007669"/>
    <property type="project" value="TreeGrafter"/>
</dbReference>
<dbReference type="PANTHER" id="PTHR48111">
    <property type="entry name" value="REGULATOR OF RPOS"/>
    <property type="match status" value="1"/>
</dbReference>
<dbReference type="SUPFAM" id="SSF46894">
    <property type="entry name" value="C-terminal effector domain of the bipartite response regulators"/>
    <property type="match status" value="1"/>
</dbReference>